<dbReference type="Proteomes" id="UP001458880">
    <property type="component" value="Unassembled WGS sequence"/>
</dbReference>
<proteinExistence type="predicted"/>
<sequence>MKRIDVGNYFDLLQKILENNNLMDKPGNLFNMDETGLQLNNRPEYVVDEKGSKNVGKRNDRNANQNNVQSTLVTDPNEPSTSRCTEENVNSDKNSLTPNNRTTKQNIAKELSISPQEFKGYPKAEKRINKRKKREKAKKREGKKTVQRKIVKRRVVEEDSTDEETENATMLLTEISDDDINFVEEINPPPLVDTLNKEPDLDDFVLTEFMDKRKKNYCIGQVLLKKDKECEVKLLRKSVKYDNSCGVGNSN</sequence>
<protein>
    <recommendedName>
        <fullName evidence="4">Transposase</fullName>
    </recommendedName>
</protein>
<dbReference type="AlphaFoldDB" id="A0AAW1MCY6"/>
<gene>
    <name evidence="2" type="ORF">QE152_g6937</name>
</gene>
<feature type="compositionally biased region" description="Basic and acidic residues" evidence="1">
    <location>
        <begin position="50"/>
        <end position="61"/>
    </location>
</feature>
<feature type="compositionally biased region" description="Polar residues" evidence="1">
    <location>
        <begin position="62"/>
        <end position="106"/>
    </location>
</feature>
<reference evidence="2 3" key="1">
    <citation type="journal article" date="2024" name="BMC Genomics">
        <title>De novo assembly and annotation of Popillia japonica's genome with initial clues to its potential as an invasive pest.</title>
        <authorList>
            <person name="Cucini C."/>
            <person name="Boschi S."/>
            <person name="Funari R."/>
            <person name="Cardaioli E."/>
            <person name="Iannotti N."/>
            <person name="Marturano G."/>
            <person name="Paoli F."/>
            <person name="Bruttini M."/>
            <person name="Carapelli A."/>
            <person name="Frati F."/>
            <person name="Nardi F."/>
        </authorList>
    </citation>
    <scope>NUCLEOTIDE SEQUENCE [LARGE SCALE GENOMIC DNA]</scope>
    <source>
        <strain evidence="2">DMR45628</strain>
    </source>
</reference>
<evidence type="ECO:0000313" key="2">
    <source>
        <dbReference type="EMBL" id="KAK9745419.1"/>
    </source>
</evidence>
<name>A0AAW1MCY6_POPJA</name>
<dbReference type="EMBL" id="JASPKY010000049">
    <property type="protein sequence ID" value="KAK9745419.1"/>
    <property type="molecule type" value="Genomic_DNA"/>
</dbReference>
<evidence type="ECO:0000313" key="3">
    <source>
        <dbReference type="Proteomes" id="UP001458880"/>
    </source>
</evidence>
<evidence type="ECO:0000256" key="1">
    <source>
        <dbReference type="SAM" id="MobiDB-lite"/>
    </source>
</evidence>
<feature type="region of interest" description="Disordered" evidence="1">
    <location>
        <begin position="50"/>
        <end position="146"/>
    </location>
</feature>
<accession>A0AAW1MCY6</accession>
<keyword evidence="3" id="KW-1185">Reference proteome</keyword>
<comment type="caution">
    <text evidence="2">The sequence shown here is derived from an EMBL/GenBank/DDBJ whole genome shotgun (WGS) entry which is preliminary data.</text>
</comment>
<evidence type="ECO:0008006" key="4">
    <source>
        <dbReference type="Google" id="ProtNLM"/>
    </source>
</evidence>
<organism evidence="2 3">
    <name type="scientific">Popillia japonica</name>
    <name type="common">Japanese beetle</name>
    <dbReference type="NCBI Taxonomy" id="7064"/>
    <lineage>
        <taxon>Eukaryota</taxon>
        <taxon>Metazoa</taxon>
        <taxon>Ecdysozoa</taxon>
        <taxon>Arthropoda</taxon>
        <taxon>Hexapoda</taxon>
        <taxon>Insecta</taxon>
        <taxon>Pterygota</taxon>
        <taxon>Neoptera</taxon>
        <taxon>Endopterygota</taxon>
        <taxon>Coleoptera</taxon>
        <taxon>Polyphaga</taxon>
        <taxon>Scarabaeiformia</taxon>
        <taxon>Scarabaeidae</taxon>
        <taxon>Rutelinae</taxon>
        <taxon>Popillia</taxon>
    </lineage>
</organism>
<feature type="compositionally biased region" description="Basic residues" evidence="1">
    <location>
        <begin position="128"/>
        <end position="146"/>
    </location>
</feature>